<protein>
    <recommendedName>
        <fullName evidence="3">PI3K/PI4K catalytic domain-containing protein</fullName>
    </recommendedName>
</protein>
<keyword evidence="2" id="KW-1185">Reference proteome</keyword>
<evidence type="ECO:0000313" key="2">
    <source>
        <dbReference type="Proteomes" id="UP000029549"/>
    </source>
</evidence>
<sequence>MGVMGARRGVAMFTGVPRGVVVKACVPGEMAAECFCALLADALSVATPPCGIVYEHGQPLFASIDLYSPNLMQQYCFNPDKPTDPELQALVQELSQWIGLGRLIAFDVLIRNADRHPGNLLTDGQDYWAIDHGRTLDLHPYQGHKSYRLISAFSDVLTCANIEASTVSQALTFPAGAESAAGAELDAQALLSAFGQPFAKVIASRLPTLAASIKGLL</sequence>
<organism evidence="1 2">
    <name type="scientific">Comamonas thiooxydans</name>
    <dbReference type="NCBI Taxonomy" id="363952"/>
    <lineage>
        <taxon>Bacteria</taxon>
        <taxon>Pseudomonadati</taxon>
        <taxon>Pseudomonadota</taxon>
        <taxon>Betaproteobacteria</taxon>
        <taxon>Burkholderiales</taxon>
        <taxon>Comamonadaceae</taxon>
        <taxon>Comamonas</taxon>
    </lineage>
</organism>
<proteinExistence type="predicted"/>
<reference evidence="1 2" key="1">
    <citation type="submission" date="2013-09" db="EMBL/GenBank/DDBJ databases">
        <title>High correlation between genotypes and phenotypes of environmental bacteria Comamonas testosteroni strains.</title>
        <authorList>
            <person name="Liu L."/>
            <person name="Zhu W."/>
            <person name="Xia X."/>
            <person name="Xu B."/>
            <person name="Luo M."/>
            <person name="Wang G."/>
        </authorList>
    </citation>
    <scope>NUCLEOTIDE SEQUENCE [LARGE SCALE GENOMIC DNA]</scope>
    <source>
        <strain evidence="1 2">DF2</strain>
    </source>
</reference>
<dbReference type="AlphaFoldDB" id="A0A0E3BM94"/>
<evidence type="ECO:0008006" key="3">
    <source>
        <dbReference type="Google" id="ProtNLM"/>
    </source>
</evidence>
<dbReference type="EMBL" id="AWTP01000165">
    <property type="protein sequence ID" value="KGH03571.1"/>
    <property type="molecule type" value="Genomic_DNA"/>
</dbReference>
<comment type="caution">
    <text evidence="1">The sequence shown here is derived from an EMBL/GenBank/DDBJ whole genome shotgun (WGS) entry which is preliminary data.</text>
</comment>
<gene>
    <name evidence="1" type="ORF">P608_25000</name>
</gene>
<name>A0A0E3BM94_9BURK</name>
<evidence type="ECO:0000313" key="1">
    <source>
        <dbReference type="EMBL" id="KGH03571.1"/>
    </source>
</evidence>
<accession>A0A0E3BM94</accession>
<dbReference type="Proteomes" id="UP000029549">
    <property type="component" value="Unassembled WGS sequence"/>
</dbReference>